<evidence type="ECO:0000256" key="2">
    <source>
        <dbReference type="ARBA" id="ARBA00022574"/>
    </source>
</evidence>
<feature type="transmembrane region" description="Helical" evidence="10">
    <location>
        <begin position="1089"/>
        <end position="1109"/>
    </location>
</feature>
<evidence type="ECO:0000256" key="5">
    <source>
        <dbReference type="ARBA" id="ARBA00022989"/>
    </source>
</evidence>
<feature type="transmembrane region" description="Helical" evidence="10">
    <location>
        <begin position="1023"/>
        <end position="1042"/>
    </location>
</feature>
<feature type="repeat" description="WD" evidence="7">
    <location>
        <begin position="197"/>
        <end position="238"/>
    </location>
</feature>
<dbReference type="InterPro" id="IPR015943">
    <property type="entry name" value="WD40/YVTN_repeat-like_dom_sf"/>
</dbReference>
<keyword evidence="4" id="KW-0677">Repeat</keyword>
<dbReference type="PROSITE" id="PS50082">
    <property type="entry name" value="WD_REPEATS_2"/>
    <property type="match status" value="11"/>
</dbReference>
<accession>F2U270</accession>
<keyword evidence="3 10" id="KW-0812">Transmembrane</keyword>
<feature type="repeat" description="WD" evidence="7">
    <location>
        <begin position="110"/>
        <end position="151"/>
    </location>
</feature>
<dbReference type="SUPFAM" id="SSF50978">
    <property type="entry name" value="WD40 repeat-like"/>
    <property type="match status" value="1"/>
</dbReference>
<feature type="region of interest" description="Disordered" evidence="9">
    <location>
        <begin position="1"/>
        <end position="61"/>
    </location>
</feature>
<dbReference type="PROSITE" id="PS00678">
    <property type="entry name" value="WD_REPEATS_1"/>
    <property type="match status" value="7"/>
</dbReference>
<dbReference type="SUPFAM" id="SSF50998">
    <property type="entry name" value="Quinoprotein alcohol dehydrogenase-like"/>
    <property type="match status" value="1"/>
</dbReference>
<reference evidence="12" key="1">
    <citation type="submission" date="2009-08" db="EMBL/GenBank/DDBJ databases">
        <title>Annotation of Salpingoeca rosetta.</title>
        <authorList>
            <consortium name="The Broad Institute Genome Sequencing Platform"/>
            <person name="Russ C."/>
            <person name="Cuomo C."/>
            <person name="Burger G."/>
            <person name="Gray M.W."/>
            <person name="Holland P.W.H."/>
            <person name="King N."/>
            <person name="Lang F.B.F."/>
            <person name="Roger A.J."/>
            <person name="Ruiz-Trillo I."/>
            <person name="Young S.K."/>
            <person name="Zeng Q."/>
            <person name="Gargeya S."/>
            <person name="Alvarado L."/>
            <person name="Berlin A."/>
            <person name="Chapman S.B."/>
            <person name="Chen Z."/>
            <person name="Freedman E."/>
            <person name="Gellesch M."/>
            <person name="Goldberg J."/>
            <person name="Griggs A."/>
            <person name="Gujja S."/>
            <person name="Heilman E."/>
            <person name="Heiman D."/>
            <person name="Howarth C."/>
            <person name="Mehta T."/>
            <person name="Neiman D."/>
            <person name="Pearson M."/>
            <person name="Roberts A."/>
            <person name="Saif S."/>
            <person name="Shea T."/>
            <person name="Shenoy N."/>
            <person name="Sisk P."/>
            <person name="Stolte C."/>
            <person name="Sykes S."/>
            <person name="White J."/>
            <person name="Yandava C."/>
            <person name="Haas B."/>
            <person name="Nusbaum C."/>
            <person name="Birren B."/>
        </authorList>
    </citation>
    <scope>NUCLEOTIDE SEQUENCE</scope>
    <source>
        <strain evidence="12">ATCC 50818</strain>
    </source>
</reference>
<evidence type="ECO:0000313" key="12">
    <source>
        <dbReference type="EMBL" id="EGD81722.1"/>
    </source>
</evidence>
<feature type="repeat" description="WD" evidence="7">
    <location>
        <begin position="239"/>
        <end position="280"/>
    </location>
</feature>
<evidence type="ECO:0000259" key="11">
    <source>
        <dbReference type="Pfam" id="PF00520"/>
    </source>
</evidence>
<dbReference type="Pfam" id="PF00400">
    <property type="entry name" value="WD40"/>
    <property type="match status" value="12"/>
</dbReference>
<evidence type="ECO:0000313" key="13">
    <source>
        <dbReference type="Proteomes" id="UP000007799"/>
    </source>
</evidence>
<feature type="transmembrane region" description="Helical" evidence="10">
    <location>
        <begin position="1054"/>
        <end position="1077"/>
    </location>
</feature>
<dbReference type="EMBL" id="GL832959">
    <property type="protein sequence ID" value="EGD81722.1"/>
    <property type="molecule type" value="Genomic_DNA"/>
</dbReference>
<dbReference type="GO" id="GO:1990234">
    <property type="term" value="C:transferase complex"/>
    <property type="evidence" value="ECO:0007669"/>
    <property type="project" value="UniProtKB-ARBA"/>
</dbReference>
<evidence type="ECO:0000256" key="4">
    <source>
        <dbReference type="ARBA" id="ARBA00022737"/>
    </source>
</evidence>
<dbReference type="PANTHER" id="PTHR22847:SF637">
    <property type="entry name" value="WD REPEAT DOMAIN 5B"/>
    <property type="match status" value="1"/>
</dbReference>
<dbReference type="CDD" id="cd00200">
    <property type="entry name" value="WD40"/>
    <property type="match status" value="2"/>
</dbReference>
<dbReference type="Gene3D" id="2.130.10.10">
    <property type="entry name" value="YVTN repeat-like/Quinoprotein amine dehydrogenase"/>
    <property type="match status" value="4"/>
</dbReference>
<evidence type="ECO:0000256" key="3">
    <source>
        <dbReference type="ARBA" id="ARBA00022692"/>
    </source>
</evidence>
<dbReference type="Pfam" id="PF00520">
    <property type="entry name" value="Ion_trans"/>
    <property type="match status" value="1"/>
</dbReference>
<evidence type="ECO:0000256" key="6">
    <source>
        <dbReference type="ARBA" id="ARBA00023136"/>
    </source>
</evidence>
<evidence type="ECO:0000256" key="9">
    <source>
        <dbReference type="SAM" id="MobiDB-lite"/>
    </source>
</evidence>
<keyword evidence="8" id="KW-0175">Coiled coil</keyword>
<feature type="repeat" description="WD" evidence="7">
    <location>
        <begin position="371"/>
        <end position="412"/>
    </location>
</feature>
<keyword evidence="13" id="KW-1185">Reference proteome</keyword>
<feature type="transmembrane region" description="Helical" evidence="10">
    <location>
        <begin position="946"/>
        <end position="965"/>
    </location>
</feature>
<protein>
    <submittedName>
        <fullName evidence="12">WD-40 repeat protein</fullName>
    </submittedName>
</protein>
<evidence type="ECO:0000256" key="7">
    <source>
        <dbReference type="PROSITE-ProRule" id="PRU00221"/>
    </source>
</evidence>
<feature type="compositionally biased region" description="Low complexity" evidence="9">
    <location>
        <begin position="24"/>
        <end position="34"/>
    </location>
</feature>
<dbReference type="InterPro" id="IPR001680">
    <property type="entry name" value="WD40_rpt"/>
</dbReference>
<name>F2U270_SALR5</name>
<dbReference type="OrthoDB" id="538223at2759"/>
<feature type="transmembrane region" description="Helical" evidence="10">
    <location>
        <begin position="985"/>
        <end position="1002"/>
    </location>
</feature>
<keyword evidence="5 10" id="KW-1133">Transmembrane helix</keyword>
<organism evidence="12 13">
    <name type="scientific">Salpingoeca rosetta (strain ATCC 50818 / BSB-021)</name>
    <dbReference type="NCBI Taxonomy" id="946362"/>
    <lineage>
        <taxon>Eukaryota</taxon>
        <taxon>Choanoflagellata</taxon>
        <taxon>Craspedida</taxon>
        <taxon>Salpingoecidae</taxon>
        <taxon>Salpingoeca</taxon>
    </lineage>
</organism>
<keyword evidence="6 10" id="KW-0472">Membrane</keyword>
<feature type="coiled-coil region" evidence="8">
    <location>
        <begin position="1252"/>
        <end position="1290"/>
    </location>
</feature>
<dbReference type="GO" id="GO:0016020">
    <property type="term" value="C:membrane"/>
    <property type="evidence" value="ECO:0007669"/>
    <property type="project" value="UniProtKB-SubCell"/>
</dbReference>
<evidence type="ECO:0000256" key="10">
    <source>
        <dbReference type="SAM" id="Phobius"/>
    </source>
</evidence>
<dbReference type="GeneID" id="16077518"/>
<dbReference type="InterPro" id="IPR005821">
    <property type="entry name" value="Ion_trans_dom"/>
</dbReference>
<feature type="repeat" description="WD" evidence="7">
    <location>
        <begin position="582"/>
        <end position="623"/>
    </location>
</feature>
<dbReference type="Proteomes" id="UP000007799">
    <property type="component" value="Unassembled WGS sequence"/>
</dbReference>
<dbReference type="PANTHER" id="PTHR22847">
    <property type="entry name" value="WD40 REPEAT PROTEIN"/>
    <property type="match status" value="1"/>
</dbReference>
<dbReference type="GO" id="GO:0005216">
    <property type="term" value="F:monoatomic ion channel activity"/>
    <property type="evidence" value="ECO:0007669"/>
    <property type="project" value="InterPro"/>
</dbReference>
<keyword evidence="2 7" id="KW-0853">WD repeat</keyword>
<dbReference type="InterPro" id="IPR019775">
    <property type="entry name" value="WD40_repeat_CS"/>
</dbReference>
<dbReference type="PROSITE" id="PS50294">
    <property type="entry name" value="WD_REPEATS_REGION"/>
    <property type="match status" value="11"/>
</dbReference>
<dbReference type="InterPro" id="IPR011047">
    <property type="entry name" value="Quinoprotein_ADH-like_sf"/>
</dbReference>
<feature type="transmembrane region" description="Helical" evidence="10">
    <location>
        <begin position="1153"/>
        <end position="1174"/>
    </location>
</feature>
<feature type="repeat" description="WD" evidence="7">
    <location>
        <begin position="455"/>
        <end position="496"/>
    </location>
</feature>
<dbReference type="InterPro" id="IPR020472">
    <property type="entry name" value="WD40_PAC1"/>
</dbReference>
<feature type="repeat" description="WD" evidence="7">
    <location>
        <begin position="68"/>
        <end position="109"/>
    </location>
</feature>
<dbReference type="eggNOG" id="KOG0510">
    <property type="taxonomic scope" value="Eukaryota"/>
</dbReference>
<feature type="repeat" description="WD" evidence="7">
    <location>
        <begin position="281"/>
        <end position="322"/>
    </location>
</feature>
<evidence type="ECO:0000256" key="1">
    <source>
        <dbReference type="ARBA" id="ARBA00004141"/>
    </source>
</evidence>
<dbReference type="PRINTS" id="PR00320">
    <property type="entry name" value="GPROTEINBRPT"/>
</dbReference>
<dbReference type="STRING" id="946362.F2U270"/>
<dbReference type="SMART" id="SM00320">
    <property type="entry name" value="WD40"/>
    <property type="match status" value="13"/>
</dbReference>
<dbReference type="RefSeq" id="XP_004996926.1">
    <property type="nucleotide sequence ID" value="XM_004996869.1"/>
</dbReference>
<dbReference type="OMA" id="WFLPEGH"/>
<proteinExistence type="predicted"/>
<comment type="subcellular location">
    <subcellularLocation>
        <location evidence="1">Membrane</location>
        <topology evidence="1">Multi-pass membrane protein</topology>
    </subcellularLocation>
</comment>
<evidence type="ECO:0000256" key="8">
    <source>
        <dbReference type="SAM" id="Coils"/>
    </source>
</evidence>
<dbReference type="KEGG" id="sre:PTSG_02433"/>
<feature type="repeat" description="WD" evidence="7">
    <location>
        <begin position="539"/>
        <end position="573"/>
    </location>
</feature>
<gene>
    <name evidence="12" type="ORF">PTSG_02433</name>
</gene>
<feature type="domain" description="Ion transport" evidence="11">
    <location>
        <begin position="987"/>
        <end position="1184"/>
    </location>
</feature>
<dbReference type="eggNOG" id="KOG4155">
    <property type="taxonomic scope" value="Eukaryota"/>
</dbReference>
<dbReference type="InParanoid" id="F2U270"/>
<dbReference type="InterPro" id="IPR036322">
    <property type="entry name" value="WD40_repeat_dom_sf"/>
</dbReference>
<feature type="repeat" description="WD" evidence="7">
    <location>
        <begin position="497"/>
        <end position="538"/>
    </location>
</feature>
<sequence>MGRRRSGLGRVRDLRSNMELEPLNTNNGGSSTTTWMEDPPGFSDDGDDMTRSSSSGSAEQYVPAKKQLTEHTKPVHALEFASDGRTIISASADTLAKIWDLPSGKCLHTLTGHTDAVTCAAISQNVKFAVTGSKDGTARVWNVETGACETVIKQANTAGRAVLSINITPDAKHVILGSNTGTVSIHERQGGALVAKLEGHAEAVLGIAVSPNGAFIISSSEDKTIRVWDADTTVCLRKMTGHGGSVNAVVVSPDGQFIVSGSKDETIKVWSLATGDCLRSMKGHVDDIYDVAITHDGLFVVSASNDDTVRVWSFHTGACLQVLRGHTDVVLSVAVSPGGWHIVSGGGTKLHLKDTSVRVWSLATGARQRVLHGHTASVKAVAVSQRSDLVVSASNDGTAKVWDLATGACVHTFDGHTDYVRGVALSPDDSFTVTGSCDTTVRVWDNATGACIKVLEGHTFTVAALAVAANSKTIASGGWDSTIKLWSWPDGACTHTLQGHGGKILALSLGPTPTTLLSASEDCTVKMWEMNTGRCSLTLEGHTDAVNGAVATPDGKFVVSGSDDGSLVLWDLDMGGAPVRKLLGHAGRVYSVDVSRDGKYLLSGSWDKTAKVWDLQSGECLRTFGEHGDRVRCGVLKGSDVVVLAVGSKARCATLNLCFDYPTVAYNKEANMDGFLTDTDQHVDAYSLSFVQPLLAEGARQGRVDNIASLTDRNPPIAIDFRSLLSAALDSHAEDAVRLVVDLIIQAIRHTLRGEPGLFWSPEVNHSIHIELARLVQRFPSLVEVLMTSCPLVPSSAAAISFFSVSEFVGSEQDNAGYMEFCPCDYLDYPAWSRMQAKESTTRVELRPVLPRPPTALRRKKTVTRNSLTTPPLLDPDDAGHQQAMTTVENLVLPFPDLAGSEACGVDFLHELLRTGRSDTFAGIVPQMLVEYRWRCFGQRIHLRNLLVYMVALALFVTMGFLGQYLEGTSVTDFNEGRRDEAKPAAIVVGACLLAVTTYHAVREIRQAWMERAGLYYLKSVWNWLDMLRIIMSYVGVIALFVDAHKTSRFFFAIGSYVFWFGILFFLQAFSSTGPLVRMVIEIMVGMRWFLLVLGIALLATANVFVLLVEETPAPNGYEDVADVLLTMFRLLMLSDLELLNFSAGSYTIPLKLVWVLTMILVPIVLLNLLIALMSDSYELIQDKAVVEFQRLRAQIIREQEIFFDRSAFQRKDWYPRFLHVLLPRGRNTGGADSSQWQGVLHALRGDMHELATTTNERIDATEAKVDRLLEKVNSANERLTQQLNDIRLLLHRPSTRAPRT</sequence>
<feature type="repeat" description="WD" evidence="7">
    <location>
        <begin position="413"/>
        <end position="454"/>
    </location>
</feature>